<comment type="caution">
    <text evidence="2">The sequence shown here is derived from an EMBL/GenBank/DDBJ whole genome shotgun (WGS) entry which is preliminary data.</text>
</comment>
<keyword evidence="3" id="KW-1185">Reference proteome</keyword>
<reference evidence="2 3" key="1">
    <citation type="journal article" date="2011" name="Cell">
        <title>The monarch butterfly genome yields insights into long-distance migration.</title>
        <authorList>
            <person name="Zhan S."/>
            <person name="Merlin C."/>
            <person name="Boore J.L."/>
            <person name="Reppert S.M."/>
        </authorList>
    </citation>
    <scope>NUCLEOTIDE SEQUENCE [LARGE SCALE GENOMIC DNA]</scope>
    <source>
        <strain evidence="2">F-2</strain>
    </source>
</reference>
<dbReference type="AlphaFoldDB" id="A0A212F2V6"/>
<protein>
    <submittedName>
        <fullName evidence="2">Uncharacterized protein</fullName>
    </submittedName>
</protein>
<dbReference type="EMBL" id="AGBW02010673">
    <property type="protein sequence ID" value="OWR48067.1"/>
    <property type="molecule type" value="Genomic_DNA"/>
</dbReference>
<dbReference type="Proteomes" id="UP000007151">
    <property type="component" value="Unassembled WGS sequence"/>
</dbReference>
<evidence type="ECO:0000256" key="1">
    <source>
        <dbReference type="SAM" id="MobiDB-lite"/>
    </source>
</evidence>
<gene>
    <name evidence="2" type="ORF">KGM_206732</name>
</gene>
<proteinExistence type="predicted"/>
<sequence>MTMKLGVGSESRYGVSNHERLSGDGLITPALHTALERRGLGSKSAELDSSDAGPSAGNTYN</sequence>
<dbReference type="KEGG" id="dpl:KGM_206732"/>
<accession>A0A212F2V6</accession>
<evidence type="ECO:0000313" key="3">
    <source>
        <dbReference type="Proteomes" id="UP000007151"/>
    </source>
</evidence>
<name>A0A212F2V6_DANPL</name>
<feature type="region of interest" description="Disordered" evidence="1">
    <location>
        <begin position="37"/>
        <end position="61"/>
    </location>
</feature>
<feature type="region of interest" description="Disordered" evidence="1">
    <location>
        <begin position="1"/>
        <end position="24"/>
    </location>
</feature>
<dbReference type="InParanoid" id="A0A212F2V6"/>
<organism evidence="2 3">
    <name type="scientific">Danaus plexippus plexippus</name>
    <dbReference type="NCBI Taxonomy" id="278856"/>
    <lineage>
        <taxon>Eukaryota</taxon>
        <taxon>Metazoa</taxon>
        <taxon>Ecdysozoa</taxon>
        <taxon>Arthropoda</taxon>
        <taxon>Hexapoda</taxon>
        <taxon>Insecta</taxon>
        <taxon>Pterygota</taxon>
        <taxon>Neoptera</taxon>
        <taxon>Endopterygota</taxon>
        <taxon>Lepidoptera</taxon>
        <taxon>Glossata</taxon>
        <taxon>Ditrysia</taxon>
        <taxon>Papilionoidea</taxon>
        <taxon>Nymphalidae</taxon>
        <taxon>Danainae</taxon>
        <taxon>Danaini</taxon>
        <taxon>Danaina</taxon>
        <taxon>Danaus</taxon>
        <taxon>Danaus</taxon>
    </lineage>
</organism>
<evidence type="ECO:0000313" key="2">
    <source>
        <dbReference type="EMBL" id="OWR48067.1"/>
    </source>
</evidence>